<dbReference type="KEGG" id="tps:THAPSDRAFT_23850"/>
<accession>B8C7F2</accession>
<dbReference type="Gene3D" id="2.130.10.10">
    <property type="entry name" value="YVTN repeat-like/Quinoprotein amine dehydrogenase"/>
    <property type="match status" value="2"/>
</dbReference>
<dbReference type="AlphaFoldDB" id="B8C7F2"/>
<dbReference type="InParanoid" id="B8C7F2"/>
<dbReference type="RefSeq" id="XP_002292119.1">
    <property type="nucleotide sequence ID" value="XM_002292083.1"/>
</dbReference>
<feature type="compositionally biased region" description="Basic and acidic residues" evidence="2">
    <location>
        <begin position="375"/>
        <end position="384"/>
    </location>
</feature>
<reference evidence="3 4" key="1">
    <citation type="journal article" date="2004" name="Science">
        <title>The genome of the diatom Thalassiosira pseudonana: ecology, evolution, and metabolism.</title>
        <authorList>
            <person name="Armbrust E.V."/>
            <person name="Berges J.A."/>
            <person name="Bowler C."/>
            <person name="Green B.R."/>
            <person name="Martinez D."/>
            <person name="Putnam N.H."/>
            <person name="Zhou S."/>
            <person name="Allen A.E."/>
            <person name="Apt K.E."/>
            <person name="Bechner M."/>
            <person name="Brzezinski M.A."/>
            <person name="Chaal B.K."/>
            <person name="Chiovitti A."/>
            <person name="Davis A.K."/>
            <person name="Demarest M.S."/>
            <person name="Detter J.C."/>
            <person name="Glavina T."/>
            <person name="Goodstein D."/>
            <person name="Hadi M.Z."/>
            <person name="Hellsten U."/>
            <person name="Hildebrand M."/>
            <person name="Jenkins B.D."/>
            <person name="Jurka J."/>
            <person name="Kapitonov V.V."/>
            <person name="Kroger N."/>
            <person name="Lau W.W."/>
            <person name="Lane T.W."/>
            <person name="Larimer F.W."/>
            <person name="Lippmeier J.C."/>
            <person name="Lucas S."/>
            <person name="Medina M."/>
            <person name="Montsant A."/>
            <person name="Obornik M."/>
            <person name="Parker M.S."/>
            <person name="Palenik B."/>
            <person name="Pazour G.J."/>
            <person name="Richardson P.M."/>
            <person name="Rynearson T.A."/>
            <person name="Saito M.A."/>
            <person name="Schwartz D.C."/>
            <person name="Thamatrakoln K."/>
            <person name="Valentin K."/>
            <person name="Vardi A."/>
            <person name="Wilkerson F.P."/>
            <person name="Rokhsar D.S."/>
        </authorList>
    </citation>
    <scope>NUCLEOTIDE SEQUENCE [LARGE SCALE GENOMIC DNA]</scope>
    <source>
        <strain evidence="3 4">CCMP1335</strain>
    </source>
</reference>
<reference evidence="3 4" key="2">
    <citation type="journal article" date="2008" name="Nature">
        <title>The Phaeodactylum genome reveals the evolutionary history of diatom genomes.</title>
        <authorList>
            <person name="Bowler C."/>
            <person name="Allen A.E."/>
            <person name="Badger J.H."/>
            <person name="Grimwood J."/>
            <person name="Jabbari K."/>
            <person name="Kuo A."/>
            <person name="Maheswari U."/>
            <person name="Martens C."/>
            <person name="Maumus F."/>
            <person name="Otillar R.P."/>
            <person name="Rayko E."/>
            <person name="Salamov A."/>
            <person name="Vandepoele K."/>
            <person name="Beszteri B."/>
            <person name="Gruber A."/>
            <person name="Heijde M."/>
            <person name="Katinka M."/>
            <person name="Mock T."/>
            <person name="Valentin K."/>
            <person name="Verret F."/>
            <person name="Berges J.A."/>
            <person name="Brownlee C."/>
            <person name="Cadoret J.P."/>
            <person name="Chiovitti A."/>
            <person name="Choi C.J."/>
            <person name="Coesel S."/>
            <person name="De Martino A."/>
            <person name="Detter J.C."/>
            <person name="Durkin C."/>
            <person name="Falciatore A."/>
            <person name="Fournet J."/>
            <person name="Haruta M."/>
            <person name="Huysman M.J."/>
            <person name="Jenkins B.D."/>
            <person name="Jiroutova K."/>
            <person name="Jorgensen R.E."/>
            <person name="Joubert Y."/>
            <person name="Kaplan A."/>
            <person name="Kroger N."/>
            <person name="Kroth P.G."/>
            <person name="La Roche J."/>
            <person name="Lindquist E."/>
            <person name="Lommer M."/>
            <person name="Martin-Jezequel V."/>
            <person name="Lopez P.J."/>
            <person name="Lucas S."/>
            <person name="Mangogna M."/>
            <person name="McGinnis K."/>
            <person name="Medlin L.K."/>
            <person name="Montsant A."/>
            <person name="Oudot-Le Secq M.P."/>
            <person name="Napoli C."/>
            <person name="Obornik M."/>
            <person name="Parker M.S."/>
            <person name="Petit J.L."/>
            <person name="Porcel B.M."/>
            <person name="Poulsen N."/>
            <person name="Robison M."/>
            <person name="Rychlewski L."/>
            <person name="Rynearson T.A."/>
            <person name="Schmutz J."/>
            <person name="Shapiro H."/>
            <person name="Siaut M."/>
            <person name="Stanley M."/>
            <person name="Sussman M.R."/>
            <person name="Taylor A.R."/>
            <person name="Vardi A."/>
            <person name="von Dassow P."/>
            <person name="Vyverman W."/>
            <person name="Willis A."/>
            <person name="Wyrwicz L.S."/>
            <person name="Rokhsar D.S."/>
            <person name="Weissenbach J."/>
            <person name="Armbrust E.V."/>
            <person name="Green B.R."/>
            <person name="Van de Peer Y."/>
            <person name="Grigoriev I.V."/>
        </authorList>
    </citation>
    <scope>NUCLEOTIDE SEQUENCE [LARGE SCALE GENOMIC DNA]</scope>
    <source>
        <strain evidence="3 4">CCMP1335</strain>
    </source>
</reference>
<feature type="compositionally biased region" description="Basic and acidic residues" evidence="2">
    <location>
        <begin position="290"/>
        <end position="300"/>
    </location>
</feature>
<protein>
    <submittedName>
        <fullName evidence="3">Uncharacterized protein</fullName>
    </submittedName>
</protein>
<dbReference type="HOGENOM" id="CLU_399851_0_0_1"/>
<evidence type="ECO:0000313" key="4">
    <source>
        <dbReference type="Proteomes" id="UP000001449"/>
    </source>
</evidence>
<keyword evidence="4" id="KW-1185">Reference proteome</keyword>
<feature type="region of interest" description="Disordered" evidence="2">
    <location>
        <begin position="343"/>
        <end position="394"/>
    </location>
</feature>
<dbReference type="PROSITE" id="PS50082">
    <property type="entry name" value="WD_REPEATS_2"/>
    <property type="match status" value="1"/>
</dbReference>
<keyword evidence="1" id="KW-0853">WD repeat</keyword>
<feature type="compositionally biased region" description="Polar residues" evidence="2">
    <location>
        <begin position="61"/>
        <end position="73"/>
    </location>
</feature>
<feature type="region of interest" description="Disordered" evidence="2">
    <location>
        <begin position="290"/>
        <end position="315"/>
    </location>
</feature>
<feature type="compositionally biased region" description="Basic and acidic residues" evidence="2">
    <location>
        <begin position="347"/>
        <end position="364"/>
    </location>
</feature>
<dbReference type="Proteomes" id="UP000001449">
    <property type="component" value="Chromosome 8"/>
</dbReference>
<dbReference type="SMART" id="SM00320">
    <property type="entry name" value="WD40"/>
    <property type="match status" value="4"/>
</dbReference>
<evidence type="ECO:0000256" key="2">
    <source>
        <dbReference type="SAM" id="MobiDB-lite"/>
    </source>
</evidence>
<dbReference type="eggNOG" id="ENOG502S79Y">
    <property type="taxonomic scope" value="Eukaryota"/>
</dbReference>
<evidence type="ECO:0000256" key="1">
    <source>
        <dbReference type="PROSITE-ProRule" id="PRU00221"/>
    </source>
</evidence>
<dbReference type="PaxDb" id="35128-Thaps23850"/>
<dbReference type="Pfam" id="PF00400">
    <property type="entry name" value="WD40"/>
    <property type="match status" value="1"/>
</dbReference>
<dbReference type="EMBL" id="CM000644">
    <property type="protein sequence ID" value="EED90970.1"/>
    <property type="molecule type" value="Genomic_DNA"/>
</dbReference>
<feature type="compositionally biased region" description="Low complexity" evidence="2">
    <location>
        <begin position="47"/>
        <end position="60"/>
    </location>
</feature>
<dbReference type="PANTHER" id="PTHR19855">
    <property type="entry name" value="WD40 REPEAT PROTEIN 12, 37"/>
    <property type="match status" value="1"/>
</dbReference>
<feature type="compositionally biased region" description="Polar residues" evidence="2">
    <location>
        <begin position="385"/>
        <end position="394"/>
    </location>
</feature>
<feature type="repeat" description="WD" evidence="1">
    <location>
        <begin position="599"/>
        <end position="618"/>
    </location>
</feature>
<gene>
    <name evidence="3" type="ORF">THAPSDRAFT_23850</name>
</gene>
<dbReference type="InterPro" id="IPR001680">
    <property type="entry name" value="WD40_rpt"/>
</dbReference>
<feature type="region of interest" description="Disordered" evidence="2">
    <location>
        <begin position="47"/>
        <end position="74"/>
    </location>
</feature>
<evidence type="ECO:0000313" key="3">
    <source>
        <dbReference type="EMBL" id="EED90970.1"/>
    </source>
</evidence>
<organism evidence="3 4">
    <name type="scientific">Thalassiosira pseudonana</name>
    <name type="common">Marine diatom</name>
    <name type="synonym">Cyclotella nana</name>
    <dbReference type="NCBI Taxonomy" id="35128"/>
    <lineage>
        <taxon>Eukaryota</taxon>
        <taxon>Sar</taxon>
        <taxon>Stramenopiles</taxon>
        <taxon>Ochrophyta</taxon>
        <taxon>Bacillariophyta</taxon>
        <taxon>Coscinodiscophyceae</taxon>
        <taxon>Thalassiosirophycidae</taxon>
        <taxon>Thalassiosirales</taxon>
        <taxon>Thalassiosiraceae</taxon>
        <taxon>Thalassiosira</taxon>
    </lineage>
</organism>
<dbReference type="InterPro" id="IPR036322">
    <property type="entry name" value="WD40_repeat_dom_sf"/>
</dbReference>
<dbReference type="SUPFAM" id="SSF50978">
    <property type="entry name" value="WD40 repeat-like"/>
    <property type="match status" value="1"/>
</dbReference>
<name>B8C7F2_THAPS</name>
<sequence>MDSFMMKLMYIGVLGVGVGIDTSCVGAFVPNASNNLRIQQFSSRLASSTNSNTNSNENSEQITPTESNSFSTNDFEEQLSKLDPSCAIDDEDCLAFARLDSATSDGSTLAFNANSEECDYDDVDCQSLLSLNADTYLSNSLKSRSVSLQKELTHRNWKVAHCPTTFVSVSNSDWVRRVHMDTYPIVACGSARGGVYVVNLEEGEVIGKADSVHPVQVEDVFHQGHNSKVNTGAEVAKQCMEKMFGKLDGGGVIAIAIRGDIVVSSGREGGVRLWRIGQLEDCLKRCTSDARAVDESRSENNEVGSDIKTLGEEEDSGWGRNSTFYGWEELSSLGKLLAGSKSIGKGSSKDGANDTKSKASDSKSKSKLSQLIGQSKDKSTKSDNEVSLTRKSTSQKMGSNLIPLGSISSLQNTIVTSLKFDSNDLLWTSCYDGTVRAYNISAYQSTDDKTTTISKVTSFPPQKPVFETDFTDSVLDMHLCEDLNIGVAATIDGSCSVFSMIDGQFFVGIMLFEGLAARSVLVMKDTEEEVTIEMSGKKQRIPPRYSVVCGGMDGVIHRIPLNIDQKTGKVDEDNPFDVTESTETAMKPKHTGPVLCLASPNAGMFITGGQDGSIRVWECPEEDNKSETRRQRHPSSQQLPKCIYALSGYKIWLSNISTDGSRIVSDGGENNLIVRDFSWKSDGDGKVSL</sequence>
<dbReference type="PANTHER" id="PTHR19855:SF16">
    <property type="entry name" value="F-BOX AND WD REPEAT DOMAIN CONTAINING 8"/>
    <property type="match status" value="1"/>
</dbReference>
<dbReference type="GeneID" id="7449872"/>
<dbReference type="InterPro" id="IPR015943">
    <property type="entry name" value="WD40/YVTN_repeat-like_dom_sf"/>
</dbReference>
<proteinExistence type="predicted"/>